<name>A0A4Z0F6I7_9GAMM</name>
<dbReference type="GO" id="GO:0019290">
    <property type="term" value="P:siderophore biosynthetic process"/>
    <property type="evidence" value="ECO:0007669"/>
    <property type="project" value="InterPro"/>
</dbReference>
<comment type="caution">
    <text evidence="3">The sequence shown here is derived from an EMBL/GenBank/DDBJ whole genome shotgun (WGS) entry which is preliminary data.</text>
</comment>
<dbReference type="InterPro" id="IPR037455">
    <property type="entry name" value="LucA/IucC-like"/>
</dbReference>
<evidence type="ECO:0000313" key="4">
    <source>
        <dbReference type="Proteomes" id="UP000297890"/>
    </source>
</evidence>
<dbReference type="AlphaFoldDB" id="A0A4Z0F6I7"/>
<dbReference type="Gene3D" id="1.10.510.40">
    <property type="match status" value="1"/>
</dbReference>
<dbReference type="Gene3D" id="6.10.250.3370">
    <property type="match status" value="1"/>
</dbReference>
<dbReference type="PANTHER" id="PTHR34384">
    <property type="entry name" value="L-2,3-DIAMINOPROPANOATE--CITRATE LIGASE"/>
    <property type="match status" value="1"/>
</dbReference>
<dbReference type="SUPFAM" id="SSF55729">
    <property type="entry name" value="Acyl-CoA N-acyltransferases (Nat)"/>
    <property type="match status" value="1"/>
</dbReference>
<evidence type="ECO:0000313" key="3">
    <source>
        <dbReference type="EMBL" id="TFZ81839.1"/>
    </source>
</evidence>
<keyword evidence="3" id="KW-0808">Transferase</keyword>
<protein>
    <submittedName>
        <fullName evidence="3">GNAT family N-acetyltransferase</fullName>
    </submittedName>
</protein>
<proteinExistence type="predicted"/>
<dbReference type="Pfam" id="PF04183">
    <property type="entry name" value="IucA_IucC"/>
    <property type="match status" value="1"/>
</dbReference>
<dbReference type="SMART" id="SM01006">
    <property type="entry name" value="AlcB"/>
    <property type="match status" value="1"/>
</dbReference>
<dbReference type="EMBL" id="SRIO01000015">
    <property type="protein sequence ID" value="TFZ81839.1"/>
    <property type="molecule type" value="Genomic_DNA"/>
</dbReference>
<dbReference type="OrthoDB" id="495728at2"/>
<gene>
    <name evidence="3" type="ORF">E4680_10805</name>
</gene>
<dbReference type="PANTHER" id="PTHR34384:SF6">
    <property type="entry name" value="STAPHYLOFERRIN B SYNTHASE"/>
    <property type="match status" value="1"/>
</dbReference>
<dbReference type="GO" id="GO:0016746">
    <property type="term" value="F:acyltransferase activity"/>
    <property type="evidence" value="ECO:0007669"/>
    <property type="project" value="InterPro"/>
</dbReference>
<dbReference type="GO" id="GO:0016881">
    <property type="term" value="F:acid-amino acid ligase activity"/>
    <property type="evidence" value="ECO:0007669"/>
    <property type="project" value="UniProtKB-ARBA"/>
</dbReference>
<organism evidence="3 4">
    <name type="scientific">Candidatus Macondimonas diazotrophica</name>
    <dbReference type="NCBI Taxonomy" id="2305248"/>
    <lineage>
        <taxon>Bacteria</taxon>
        <taxon>Pseudomonadati</taxon>
        <taxon>Pseudomonadota</taxon>
        <taxon>Gammaproteobacteria</taxon>
        <taxon>Chromatiales</taxon>
        <taxon>Ectothiorhodospiraceae</taxon>
        <taxon>Candidatus Macondimonas</taxon>
    </lineage>
</organism>
<evidence type="ECO:0000256" key="1">
    <source>
        <dbReference type="ARBA" id="ARBA00004924"/>
    </source>
</evidence>
<dbReference type="Gene3D" id="3.30.310.280">
    <property type="match status" value="1"/>
</dbReference>
<reference evidence="3 4" key="1">
    <citation type="journal article" date="2019" name="ISME J.">
        <title>Candidatus Macondimonas diazotrophica, a novel gammaproteobacterial genus dominating crude-oil-contaminated coastal sediments.</title>
        <authorList>
            <person name="Karthikeyan S."/>
            <person name="Konstantinidis K."/>
        </authorList>
    </citation>
    <scope>NUCLEOTIDE SEQUENCE [LARGE SCALE GENOMIC DNA]</scope>
    <source>
        <strain evidence="3 4">KTK01</strain>
    </source>
</reference>
<dbReference type="Gene3D" id="3.40.630.30">
    <property type="match status" value="1"/>
</dbReference>
<dbReference type="InterPro" id="IPR007310">
    <property type="entry name" value="Aerobactin_biosyn_IucA/IucC_N"/>
</dbReference>
<dbReference type="Pfam" id="PF06276">
    <property type="entry name" value="FhuF"/>
    <property type="match status" value="1"/>
</dbReference>
<keyword evidence="4" id="KW-1185">Reference proteome</keyword>
<dbReference type="InterPro" id="IPR016181">
    <property type="entry name" value="Acyl_CoA_acyltransferase"/>
</dbReference>
<dbReference type="Proteomes" id="UP000297890">
    <property type="component" value="Unassembled WGS sequence"/>
</dbReference>
<feature type="domain" description="Acyltransferase MbtK/IucB-like conserved" evidence="2">
    <location>
        <begin position="19"/>
        <end position="66"/>
    </location>
</feature>
<sequence>MNAPGLFCRTDPLGEFSLRPLVPEQDAWQVQRWTSAPYARYWGMPESSVSDVAAFYAELKAKSGCAAYIGLFNDAPAFLVERYDPATDPVGGCYSVRPGDVGMHLLIAPADQPLHGFSLAVMRTVMAYLFSLPGTRRVVVEPDWRNHKIHALNRRVGFIHRQVVQMGEKTAYLAFCTRDQFEAACRWRTALANQDTPVATADAVQMIDSMHWQTANRALVRKALAEFSHERIVRPLQTGWQGEWGRYELTSPDGAVRYTFKARRLPLDHWDIDPASIQRRVHGEPGVLDAAEFIVEFAETLGIKPQNLPVYVEEIAATAAARARKYQACPWSAEELAGADLQTIETAMTEGHPAFIANSGRIGFDARDMQRYAPEAAAPMQLVWLAAHRSRARFTGSRDLDYQQLMGEELDLTTRRRFEQQLTDQGRAPEDYLWIPVHPWQWVNKLSHLYAGELATGDLVYLGPGDDAYLAQQSIRTLFNISNPGKRYVKMALSVLNMGFTRGLSADYMQTNPAVNDWVAKLVAEDAELQRQGFSVLREVAGIGYRHPTYAAASLRRGHLNKTLAALWRESPVSRLGANQRLMTMAALLHIDARGDALLPALIQRSGQSVDAWLSRYFRAYLVPVMHCYFRYGLAFMPHGENVILVIEDDVPVGAIMKDIGEEVAVLNGHTPVPGKIARIAVKMPEDKETLSIFTDVFDCFFRYLSAILLDQAGYSPARFWARVADCVIDYQQAHPELAGRFAERDLFVERFDLSCLNRLQLRNNQQLIDLADPFEGLSFAGQLDNPLAAHRPTPWSTS</sequence>
<dbReference type="Pfam" id="PF13523">
    <property type="entry name" value="Acetyltransf_8"/>
    <property type="match status" value="1"/>
</dbReference>
<comment type="pathway">
    <text evidence="1">Siderophore biosynthesis.</text>
</comment>
<dbReference type="InterPro" id="IPR022770">
    <property type="entry name" value="IucA/IucC-like_C"/>
</dbReference>
<evidence type="ECO:0000259" key="2">
    <source>
        <dbReference type="SMART" id="SM01006"/>
    </source>
</evidence>
<accession>A0A4Z0F6I7</accession>
<dbReference type="InterPro" id="IPR019432">
    <property type="entry name" value="Acyltransferase_MbtK/IucB-like"/>
</dbReference>